<dbReference type="EMBL" id="VSRR010140748">
    <property type="protein sequence ID" value="MPD04365.1"/>
    <property type="molecule type" value="Genomic_DNA"/>
</dbReference>
<proteinExistence type="predicted"/>
<protein>
    <submittedName>
        <fullName evidence="1">Uncharacterized protein</fullName>
    </submittedName>
</protein>
<sequence length="136" mass="14288">MCVCGVAVWAGVHSAGTSCKHTVWSGRTEAQLPAVRDRDHSRVASSLFVFLRVTLSARASPLSPLPQASLASQQWASVAPVGRRCYGKCGVQHGGCVACGSGAQGLGVRRTGKARHLSKGVVRAWPVPAVKDGRVW</sequence>
<evidence type="ECO:0000313" key="1">
    <source>
        <dbReference type="EMBL" id="MPD04365.1"/>
    </source>
</evidence>
<organism evidence="1 2">
    <name type="scientific">Portunus trituberculatus</name>
    <name type="common">Swimming crab</name>
    <name type="synonym">Neptunus trituberculatus</name>
    <dbReference type="NCBI Taxonomy" id="210409"/>
    <lineage>
        <taxon>Eukaryota</taxon>
        <taxon>Metazoa</taxon>
        <taxon>Ecdysozoa</taxon>
        <taxon>Arthropoda</taxon>
        <taxon>Crustacea</taxon>
        <taxon>Multicrustacea</taxon>
        <taxon>Malacostraca</taxon>
        <taxon>Eumalacostraca</taxon>
        <taxon>Eucarida</taxon>
        <taxon>Decapoda</taxon>
        <taxon>Pleocyemata</taxon>
        <taxon>Brachyura</taxon>
        <taxon>Eubrachyura</taxon>
        <taxon>Portunoidea</taxon>
        <taxon>Portunidae</taxon>
        <taxon>Portuninae</taxon>
        <taxon>Portunus</taxon>
    </lineage>
</organism>
<reference evidence="1 2" key="1">
    <citation type="submission" date="2019-05" db="EMBL/GenBank/DDBJ databases">
        <title>Another draft genome of Portunus trituberculatus and its Hox gene families provides insights of decapod evolution.</title>
        <authorList>
            <person name="Jeong J.-H."/>
            <person name="Song I."/>
            <person name="Kim S."/>
            <person name="Choi T."/>
            <person name="Kim D."/>
            <person name="Ryu S."/>
            <person name="Kim W."/>
        </authorList>
    </citation>
    <scope>NUCLEOTIDE SEQUENCE [LARGE SCALE GENOMIC DNA]</scope>
    <source>
        <tissue evidence="1">Muscle</tissue>
    </source>
</reference>
<dbReference type="AlphaFoldDB" id="A0A5B7KIE4"/>
<gene>
    <name evidence="1" type="ORF">E2C01_100047</name>
</gene>
<evidence type="ECO:0000313" key="2">
    <source>
        <dbReference type="Proteomes" id="UP000324222"/>
    </source>
</evidence>
<dbReference type="Proteomes" id="UP000324222">
    <property type="component" value="Unassembled WGS sequence"/>
</dbReference>
<name>A0A5B7KIE4_PORTR</name>
<comment type="caution">
    <text evidence="1">The sequence shown here is derived from an EMBL/GenBank/DDBJ whole genome shotgun (WGS) entry which is preliminary data.</text>
</comment>
<accession>A0A5B7KIE4</accession>
<keyword evidence="2" id="KW-1185">Reference proteome</keyword>